<organism evidence="1 2">
    <name type="scientific">Prevotella disiens JCM 6334 = ATCC 29426</name>
    <dbReference type="NCBI Taxonomy" id="1235811"/>
    <lineage>
        <taxon>Bacteria</taxon>
        <taxon>Pseudomonadati</taxon>
        <taxon>Bacteroidota</taxon>
        <taxon>Bacteroidia</taxon>
        <taxon>Bacteroidales</taxon>
        <taxon>Prevotellaceae</taxon>
        <taxon>Prevotella</taxon>
    </lineage>
</organism>
<evidence type="ECO:0000313" key="1">
    <source>
        <dbReference type="EMBL" id="ERJ76292.1"/>
    </source>
</evidence>
<evidence type="ECO:0000313" key="2">
    <source>
        <dbReference type="Proteomes" id="UP000016660"/>
    </source>
</evidence>
<dbReference type="EMBL" id="AWUY01000135">
    <property type="protein sequence ID" value="ERJ76292.1"/>
    <property type="molecule type" value="Genomic_DNA"/>
</dbReference>
<accession>A0ABP2Y6R7</accession>
<reference evidence="1 2" key="1">
    <citation type="submission" date="2013-06" db="EMBL/GenBank/DDBJ databases">
        <authorList>
            <person name="Weinstock G."/>
            <person name="Sodergren E."/>
            <person name="Lobos E.A."/>
            <person name="Fulton L."/>
            <person name="Fulton R."/>
            <person name="Courtney L."/>
            <person name="Fronick C."/>
            <person name="O'Laughlin M."/>
            <person name="Godfrey J."/>
            <person name="Wilson R.M."/>
            <person name="Miner T."/>
            <person name="Farmer C."/>
            <person name="Delehaunty K."/>
            <person name="Cordes M."/>
            <person name="Minx P."/>
            <person name="Tomlinson C."/>
            <person name="Chen J."/>
            <person name="Wollam A."/>
            <person name="Pepin K.H."/>
            <person name="Bhonagiri V."/>
            <person name="Zhang X."/>
            <person name="Warren W."/>
            <person name="Mitreva M."/>
            <person name="Mardis E.R."/>
            <person name="Wilson R.K."/>
        </authorList>
    </citation>
    <scope>NUCLEOTIDE SEQUENCE [LARGE SCALE GENOMIC DNA]</scope>
    <source>
        <strain evidence="1 2">ATCC 29426</strain>
    </source>
</reference>
<sequence length="56" mass="6895">MILSSSVLNYYIMQIYDFFLTLPNVEKKNNMFWCFKAIYWWHKVLAFTIDVRHSMP</sequence>
<comment type="caution">
    <text evidence="1">The sequence shown here is derived from an EMBL/GenBank/DDBJ whole genome shotgun (WGS) entry which is preliminary data.</text>
</comment>
<keyword evidence="2" id="KW-1185">Reference proteome</keyword>
<gene>
    <name evidence="1" type="ORF">HMPREF0653_01540</name>
</gene>
<proteinExistence type="predicted"/>
<dbReference type="Proteomes" id="UP000016660">
    <property type="component" value="Unassembled WGS sequence"/>
</dbReference>
<name>A0ABP2Y6R7_9BACT</name>
<protein>
    <submittedName>
        <fullName evidence="1">Uncharacterized protein</fullName>
    </submittedName>
</protein>